<dbReference type="EMBL" id="ANJA01001600">
    <property type="protein sequence ID" value="ETO76056.1"/>
    <property type="molecule type" value="Genomic_DNA"/>
</dbReference>
<evidence type="ECO:0000313" key="2">
    <source>
        <dbReference type="EMBL" id="ETO76056.1"/>
    </source>
</evidence>
<feature type="region of interest" description="Disordered" evidence="1">
    <location>
        <begin position="1"/>
        <end position="51"/>
    </location>
</feature>
<feature type="compositionally biased region" description="Basic and acidic residues" evidence="1">
    <location>
        <begin position="32"/>
        <end position="51"/>
    </location>
</feature>
<dbReference type="Proteomes" id="UP000028582">
    <property type="component" value="Unassembled WGS sequence"/>
</dbReference>
<feature type="compositionally biased region" description="Polar residues" evidence="1">
    <location>
        <begin position="13"/>
        <end position="31"/>
    </location>
</feature>
<gene>
    <name evidence="2" type="ORF">F444_08449</name>
</gene>
<organism evidence="2 3">
    <name type="scientific">Phytophthora nicotianae P1976</name>
    <dbReference type="NCBI Taxonomy" id="1317066"/>
    <lineage>
        <taxon>Eukaryota</taxon>
        <taxon>Sar</taxon>
        <taxon>Stramenopiles</taxon>
        <taxon>Oomycota</taxon>
        <taxon>Peronosporomycetes</taxon>
        <taxon>Peronosporales</taxon>
        <taxon>Peronosporaceae</taxon>
        <taxon>Phytophthora</taxon>
    </lineage>
</organism>
<sequence>MPLRQDMQGNGGRTHSNSGPSCVIGQTTSTTHMRDSKLNRHFPRSLDEKLK</sequence>
<dbReference type="AlphaFoldDB" id="A0A081AAZ5"/>
<accession>A0A081AAZ5</accession>
<proteinExistence type="predicted"/>
<name>A0A081AAZ5_PHYNI</name>
<comment type="caution">
    <text evidence="2">The sequence shown here is derived from an EMBL/GenBank/DDBJ whole genome shotgun (WGS) entry which is preliminary data.</text>
</comment>
<evidence type="ECO:0000313" key="3">
    <source>
        <dbReference type="Proteomes" id="UP000028582"/>
    </source>
</evidence>
<protein>
    <submittedName>
        <fullName evidence="2">Uncharacterized protein</fullName>
    </submittedName>
</protein>
<reference evidence="2 3" key="1">
    <citation type="submission" date="2013-11" db="EMBL/GenBank/DDBJ databases">
        <title>The Genome Sequence of Phytophthora parasitica P1976.</title>
        <authorList>
            <consortium name="The Broad Institute Genomics Platform"/>
            <person name="Russ C."/>
            <person name="Tyler B."/>
            <person name="Panabieres F."/>
            <person name="Shan W."/>
            <person name="Tripathy S."/>
            <person name="Grunwald N."/>
            <person name="Machado M."/>
            <person name="Johnson C.S."/>
            <person name="Walker B."/>
            <person name="Young S."/>
            <person name="Zeng Q."/>
            <person name="Gargeya S."/>
            <person name="Fitzgerald M."/>
            <person name="Haas B."/>
            <person name="Abouelleil A."/>
            <person name="Allen A.W."/>
            <person name="Alvarado L."/>
            <person name="Arachchi H.M."/>
            <person name="Berlin A.M."/>
            <person name="Chapman S.B."/>
            <person name="Gainer-Dewar J."/>
            <person name="Goldberg J."/>
            <person name="Griggs A."/>
            <person name="Gujja S."/>
            <person name="Hansen M."/>
            <person name="Howarth C."/>
            <person name="Imamovic A."/>
            <person name="Ireland A."/>
            <person name="Larimer J."/>
            <person name="McCowan C."/>
            <person name="Murphy C."/>
            <person name="Pearson M."/>
            <person name="Poon T.W."/>
            <person name="Priest M."/>
            <person name="Roberts A."/>
            <person name="Saif S."/>
            <person name="Shea T."/>
            <person name="Sisk P."/>
            <person name="Sykes S."/>
            <person name="Wortman J."/>
            <person name="Nusbaum C."/>
            <person name="Birren B."/>
        </authorList>
    </citation>
    <scope>NUCLEOTIDE SEQUENCE [LARGE SCALE GENOMIC DNA]</scope>
    <source>
        <strain evidence="2 3">P1976</strain>
    </source>
</reference>
<evidence type="ECO:0000256" key="1">
    <source>
        <dbReference type="SAM" id="MobiDB-lite"/>
    </source>
</evidence>